<dbReference type="SUPFAM" id="SSF46785">
    <property type="entry name" value="Winged helix' DNA-binding domain"/>
    <property type="match status" value="1"/>
</dbReference>
<gene>
    <name evidence="5" type="ORF">GV68_02925</name>
</gene>
<keyword evidence="3" id="KW-0804">Transcription</keyword>
<evidence type="ECO:0000256" key="2">
    <source>
        <dbReference type="ARBA" id="ARBA00023125"/>
    </source>
</evidence>
<dbReference type="PANTHER" id="PTHR43537:SF5">
    <property type="entry name" value="UXU OPERON TRANSCRIPTIONAL REGULATOR"/>
    <property type="match status" value="1"/>
</dbReference>
<evidence type="ECO:0000256" key="3">
    <source>
        <dbReference type="ARBA" id="ARBA00023163"/>
    </source>
</evidence>
<evidence type="ECO:0000313" key="6">
    <source>
        <dbReference type="Proteomes" id="UP000052167"/>
    </source>
</evidence>
<dbReference type="InterPro" id="IPR011711">
    <property type="entry name" value="GntR_C"/>
</dbReference>
<dbReference type="InterPro" id="IPR008920">
    <property type="entry name" value="TF_FadR/GntR_C"/>
</dbReference>
<dbReference type="GO" id="GO:0003677">
    <property type="term" value="F:DNA binding"/>
    <property type="evidence" value="ECO:0007669"/>
    <property type="project" value="UniProtKB-KW"/>
</dbReference>
<dbReference type="InterPro" id="IPR036390">
    <property type="entry name" value="WH_DNA-bd_sf"/>
</dbReference>
<dbReference type="PANTHER" id="PTHR43537">
    <property type="entry name" value="TRANSCRIPTIONAL REGULATOR, GNTR FAMILY"/>
    <property type="match status" value="1"/>
</dbReference>
<name>A0A922P0I7_9HYPH</name>
<dbReference type="Pfam" id="PF07729">
    <property type="entry name" value="FCD"/>
    <property type="match status" value="1"/>
</dbReference>
<evidence type="ECO:0000259" key="4">
    <source>
        <dbReference type="SMART" id="SM00895"/>
    </source>
</evidence>
<keyword evidence="2" id="KW-0238">DNA-binding</keyword>
<protein>
    <recommendedName>
        <fullName evidence="4">GntR C-terminal domain-containing protein</fullName>
    </recommendedName>
</protein>
<dbReference type="SMART" id="SM00895">
    <property type="entry name" value="FCD"/>
    <property type="match status" value="1"/>
</dbReference>
<keyword evidence="6" id="KW-1185">Reference proteome</keyword>
<organism evidence="5 6">
    <name type="scientific">Pseudorhizobium pelagicum</name>
    <dbReference type="NCBI Taxonomy" id="1509405"/>
    <lineage>
        <taxon>Bacteria</taxon>
        <taxon>Pseudomonadati</taxon>
        <taxon>Pseudomonadota</taxon>
        <taxon>Alphaproteobacteria</taxon>
        <taxon>Hyphomicrobiales</taxon>
        <taxon>Rhizobiaceae</taxon>
        <taxon>Rhizobium/Agrobacterium group</taxon>
        <taxon>Pseudorhizobium</taxon>
    </lineage>
</organism>
<reference evidence="5 6" key="1">
    <citation type="submission" date="2014-06" db="EMBL/GenBank/DDBJ databases">
        <title>Rhizobium pelagicum/R2-400B4.</title>
        <authorList>
            <person name="Kimes N.E."/>
            <person name="Lopez-Perez M."/>
        </authorList>
    </citation>
    <scope>NUCLEOTIDE SEQUENCE [LARGE SCALE GENOMIC DNA]</scope>
    <source>
        <strain evidence="5 6">R2-400B4</strain>
    </source>
</reference>
<evidence type="ECO:0000256" key="1">
    <source>
        <dbReference type="ARBA" id="ARBA00023015"/>
    </source>
</evidence>
<proteinExistence type="predicted"/>
<dbReference type="EMBL" id="JOKJ01000010">
    <property type="protein sequence ID" value="KEQ08263.1"/>
    <property type="molecule type" value="Genomic_DNA"/>
</dbReference>
<keyword evidence="1" id="KW-0805">Transcription regulation</keyword>
<dbReference type="AlphaFoldDB" id="A0A922P0I7"/>
<dbReference type="Gene3D" id="1.10.10.10">
    <property type="entry name" value="Winged helix-like DNA-binding domain superfamily/Winged helix DNA-binding domain"/>
    <property type="match status" value="1"/>
</dbReference>
<dbReference type="Proteomes" id="UP000052167">
    <property type="component" value="Unassembled WGS sequence"/>
</dbReference>
<dbReference type="SUPFAM" id="SSF48008">
    <property type="entry name" value="GntR ligand-binding domain-like"/>
    <property type="match status" value="1"/>
</dbReference>
<feature type="domain" description="GntR C-terminal" evidence="4">
    <location>
        <begin position="65"/>
        <end position="189"/>
    </location>
</feature>
<accession>A0A922P0I7</accession>
<sequence>MRRDITSSQFRRGEWLRLADLEQRYGATRNEVRKALAALAAMRTLEHVANYGYRVQVIDSRREQDSRTARFVLECAGAELLVERVTPSEIALLRGLAEAFQDRVENGTLSEIDDANHAFHREMIELCGNSVISELVNDLRDRVRPSVRTPWSTHKGILESASEHYHMVDAIAARDVGKLKEILRKHMFKWSRT</sequence>
<comment type="caution">
    <text evidence="5">The sequence shown here is derived from an EMBL/GenBank/DDBJ whole genome shotgun (WGS) entry which is preliminary data.</text>
</comment>
<evidence type="ECO:0000313" key="5">
    <source>
        <dbReference type="EMBL" id="KEQ08263.1"/>
    </source>
</evidence>
<dbReference type="InterPro" id="IPR036388">
    <property type="entry name" value="WH-like_DNA-bd_sf"/>
</dbReference>
<dbReference type="Gene3D" id="1.20.120.530">
    <property type="entry name" value="GntR ligand-binding domain-like"/>
    <property type="match status" value="1"/>
</dbReference>